<dbReference type="EMBL" id="JAHUZB010000002">
    <property type="protein sequence ID" value="MBV7389788.1"/>
    <property type="molecule type" value="Genomic_DNA"/>
</dbReference>
<proteinExistence type="predicted"/>
<dbReference type="Pfam" id="PF07905">
    <property type="entry name" value="PucR"/>
    <property type="match status" value="1"/>
</dbReference>
<dbReference type="InterPro" id="IPR051448">
    <property type="entry name" value="CdaR-like_regulators"/>
</dbReference>
<dbReference type="Pfam" id="PF17853">
    <property type="entry name" value="GGDEF_2"/>
    <property type="match status" value="1"/>
</dbReference>
<dbReference type="PANTHER" id="PTHR33744:SF1">
    <property type="entry name" value="DNA-BINDING TRANSCRIPTIONAL ACTIVATOR ADER"/>
    <property type="match status" value="1"/>
</dbReference>
<dbReference type="InterPro" id="IPR012914">
    <property type="entry name" value="PucR_dom"/>
</dbReference>
<feature type="domain" description="PucR C-terminal helix-turn-helix" evidence="2">
    <location>
        <begin position="480"/>
        <end position="537"/>
    </location>
</feature>
<dbReference type="Proteomes" id="UP000774130">
    <property type="component" value="Unassembled WGS sequence"/>
</dbReference>
<reference evidence="4 5" key="1">
    <citation type="submission" date="2021-06" db="EMBL/GenBank/DDBJ databases">
        <title>Enterococcus alishanensis sp. nov., a novel lactic acid bacterium isolated from fresh coffee beans.</title>
        <authorList>
            <person name="Chen Y.-S."/>
        </authorList>
    </citation>
    <scope>NUCLEOTIDE SEQUENCE [LARGE SCALE GENOMIC DNA]</scope>
    <source>
        <strain evidence="4 5">ALS3</strain>
    </source>
</reference>
<evidence type="ECO:0000259" key="3">
    <source>
        <dbReference type="Pfam" id="PF17853"/>
    </source>
</evidence>
<comment type="caution">
    <text evidence="4">The sequence shown here is derived from an EMBL/GenBank/DDBJ whole genome shotgun (WGS) entry which is preliminary data.</text>
</comment>
<dbReference type="Pfam" id="PF13556">
    <property type="entry name" value="HTH_30"/>
    <property type="match status" value="1"/>
</dbReference>
<dbReference type="InterPro" id="IPR025736">
    <property type="entry name" value="PucR_C-HTH_dom"/>
</dbReference>
<accession>A0ABS6TA60</accession>
<name>A0ABS6TA60_9ENTE</name>
<dbReference type="RefSeq" id="WP_218324858.1">
    <property type="nucleotide sequence ID" value="NZ_JAHUZB010000002.1"/>
</dbReference>
<evidence type="ECO:0000313" key="4">
    <source>
        <dbReference type="EMBL" id="MBV7389788.1"/>
    </source>
</evidence>
<feature type="domain" description="CdaR GGDEF-like" evidence="3">
    <location>
        <begin position="302"/>
        <end position="427"/>
    </location>
</feature>
<gene>
    <name evidence="4" type="ORF">KUA55_03785</name>
</gene>
<evidence type="ECO:0000259" key="2">
    <source>
        <dbReference type="Pfam" id="PF13556"/>
    </source>
</evidence>
<organism evidence="4 5">
    <name type="scientific">Enterococcus alishanensis</name>
    <dbReference type="NCBI Taxonomy" id="1303817"/>
    <lineage>
        <taxon>Bacteria</taxon>
        <taxon>Bacillati</taxon>
        <taxon>Bacillota</taxon>
        <taxon>Bacilli</taxon>
        <taxon>Lactobacillales</taxon>
        <taxon>Enterococcaceae</taxon>
        <taxon>Enterococcus</taxon>
    </lineage>
</organism>
<feature type="domain" description="Purine catabolism PurC-like" evidence="1">
    <location>
        <begin position="6"/>
        <end position="124"/>
    </location>
</feature>
<dbReference type="InterPro" id="IPR041522">
    <property type="entry name" value="CdaR_GGDEF"/>
</dbReference>
<dbReference type="PANTHER" id="PTHR33744">
    <property type="entry name" value="CARBOHYDRATE DIACID REGULATOR"/>
    <property type="match status" value="1"/>
</dbReference>
<protein>
    <submittedName>
        <fullName evidence="4">PucR family transcriptional regulator</fullName>
    </submittedName>
</protein>
<keyword evidence="5" id="KW-1185">Reference proteome</keyword>
<evidence type="ECO:0000313" key="5">
    <source>
        <dbReference type="Proteomes" id="UP000774130"/>
    </source>
</evidence>
<evidence type="ECO:0000259" key="1">
    <source>
        <dbReference type="Pfam" id="PF07905"/>
    </source>
</evidence>
<sequence length="541" mass="62616">MKTLNDLLTLPRFSDLEVLSTHKDLNRPLETVEITETPDVANFIPENAIVLTTAMIYRDDQLKIKKLIDSLIPIKCVALGIKVGRFIEEIHPEVIAYASEVNLPLIKIPSTQPLGGLLHQMLSYLWDSKTQQMAFAFDVQKRFSYLLTHDVNNARFIAEFGKILNTPIILLNPWHKVIAHSKHFSGTQKPASFYVDQLSQKNFKRIDQEEQALVIQDIDGKPLQISAMPIHVNNYFPYYLIILEPEKMPYPISEFAIEQALLVLTFILYKNQKVEESYDNLKTDFLNQMLDAYQRTSTEQQNWLDLGKNYGLVGNNYYQIAIVYFTTDQTTQTRERYQQEEAQIILNWLKENLPLKMRDVALFKLKNRNESVLIFQNEHEGITQVLEDLSQELHTLLPIQIKFALGNAYQTLDELTNSYIEASQTLENCDQLVDAPLVQHFQPKGLAGLLKKIGDKDVHYFCEKNLKELAYPVEPTFQELRKTLKTFLDFNCEITKTAKVLFLHRNTIKYRINQCEELLDLSITDPESNLILRVALELSEN</sequence>